<reference evidence="1 2" key="1">
    <citation type="journal article" date="2018" name="Sci. Data">
        <title>The draft genome sequence of cork oak.</title>
        <authorList>
            <person name="Ramos A.M."/>
            <person name="Usie A."/>
            <person name="Barbosa P."/>
            <person name="Barros P.M."/>
            <person name="Capote T."/>
            <person name="Chaves I."/>
            <person name="Simoes F."/>
            <person name="Abreu I."/>
            <person name="Carrasquinho I."/>
            <person name="Faro C."/>
            <person name="Guimaraes J.B."/>
            <person name="Mendonca D."/>
            <person name="Nobrega F."/>
            <person name="Rodrigues L."/>
            <person name="Saibo N.J.M."/>
            <person name="Varela M.C."/>
            <person name="Egas C."/>
            <person name="Matos J."/>
            <person name="Miguel C.M."/>
            <person name="Oliveira M.M."/>
            <person name="Ricardo C.P."/>
            <person name="Goncalves S."/>
        </authorList>
    </citation>
    <scope>NUCLEOTIDE SEQUENCE [LARGE SCALE GENOMIC DNA]</scope>
    <source>
        <strain evidence="2">cv. HL8</strain>
    </source>
</reference>
<accession>A0AAW0JB71</accession>
<dbReference type="EMBL" id="PKMF04000615">
    <property type="protein sequence ID" value="KAK7824034.1"/>
    <property type="molecule type" value="Genomic_DNA"/>
</dbReference>
<proteinExistence type="predicted"/>
<organism evidence="1 2">
    <name type="scientific">Quercus suber</name>
    <name type="common">Cork oak</name>
    <dbReference type="NCBI Taxonomy" id="58331"/>
    <lineage>
        <taxon>Eukaryota</taxon>
        <taxon>Viridiplantae</taxon>
        <taxon>Streptophyta</taxon>
        <taxon>Embryophyta</taxon>
        <taxon>Tracheophyta</taxon>
        <taxon>Spermatophyta</taxon>
        <taxon>Magnoliopsida</taxon>
        <taxon>eudicotyledons</taxon>
        <taxon>Gunneridae</taxon>
        <taxon>Pentapetalae</taxon>
        <taxon>rosids</taxon>
        <taxon>fabids</taxon>
        <taxon>Fagales</taxon>
        <taxon>Fagaceae</taxon>
        <taxon>Quercus</taxon>
    </lineage>
</organism>
<sequence length="79" mass="9080">MSLVKCMRQACDISLTEGDSSWLKIYIYTQTYLNFSEAHDPSSVVLGSLATAWLRNADCIRKEPLPMHQLIQIEDIKYK</sequence>
<keyword evidence="2" id="KW-1185">Reference proteome</keyword>
<gene>
    <name evidence="1" type="ORF">CFP56_034905</name>
</gene>
<name>A0AAW0JB71_QUESU</name>
<evidence type="ECO:0000313" key="2">
    <source>
        <dbReference type="Proteomes" id="UP000237347"/>
    </source>
</evidence>
<dbReference type="Proteomes" id="UP000237347">
    <property type="component" value="Unassembled WGS sequence"/>
</dbReference>
<dbReference type="AlphaFoldDB" id="A0AAW0JB71"/>
<protein>
    <submittedName>
        <fullName evidence="1">Uncharacterized protein</fullName>
    </submittedName>
</protein>
<evidence type="ECO:0000313" key="1">
    <source>
        <dbReference type="EMBL" id="KAK7824034.1"/>
    </source>
</evidence>
<comment type="caution">
    <text evidence="1">The sequence shown here is derived from an EMBL/GenBank/DDBJ whole genome shotgun (WGS) entry which is preliminary data.</text>
</comment>